<comment type="similarity">
    <text evidence="2">Belongs to the NAD kinase family.</text>
</comment>
<dbReference type="FunFam" id="2.60.200.30:FF:000015">
    <property type="entry name" value="NAD(H) kinase 3"/>
    <property type="match status" value="1"/>
</dbReference>
<sequence length="319" mass="34964">MAMKRLLLLLKPFDVYPVSQSDGLARITNPQELQILHYLDNRRKVHKDAINFCQNILRHKPVEWKSIVRNNLSQPIRDVDLVVTVGGDGTLLQGSHFIDDSVPVLGVNSDPTQPEEVENLSNEIDANRSTGYLCGATVNNFEQVLDNILEDRAIPSKLTRISVSVNSQPLSTYALNDILIAHPCPAALSRFSFKIKGDDQPCAPLAHSRSSGLRVSTAAGSTAAMLSAGGFPMPILSQDLQYMVREPISPGVASSLMHGLIKSHQSMEATWFCKKGVIYVDGSHVSYTIKNGDAIDISSKAPILKVFLPQHLQNISEET</sequence>
<evidence type="ECO:0000256" key="4">
    <source>
        <dbReference type="ARBA" id="ARBA00022490"/>
    </source>
</evidence>
<dbReference type="GO" id="GO:0019674">
    <property type="term" value="P:NAD+ metabolic process"/>
    <property type="evidence" value="ECO:0007669"/>
    <property type="project" value="InterPro"/>
</dbReference>
<dbReference type="InterPro" id="IPR017437">
    <property type="entry name" value="ATP-NAD_kinase_PpnK-typ_C"/>
</dbReference>
<name>A0A314ZAJ2_PRUYE</name>
<evidence type="ECO:0000256" key="11">
    <source>
        <dbReference type="ARBA" id="ARBA00066398"/>
    </source>
</evidence>
<dbReference type="InterPro" id="IPR017438">
    <property type="entry name" value="ATP-NAD_kinase_N"/>
</dbReference>
<dbReference type="AlphaFoldDB" id="A0A314ZAJ2"/>
<evidence type="ECO:0000256" key="7">
    <source>
        <dbReference type="ARBA" id="ARBA00022777"/>
    </source>
</evidence>
<evidence type="ECO:0000256" key="5">
    <source>
        <dbReference type="ARBA" id="ARBA00022679"/>
    </source>
</evidence>
<dbReference type="PANTHER" id="PTHR20275:SF28">
    <property type="entry name" value="NADH KINASE"/>
    <property type="match status" value="1"/>
</dbReference>
<dbReference type="SUPFAM" id="SSF111331">
    <property type="entry name" value="NAD kinase/diacylglycerol kinase-like"/>
    <property type="match status" value="1"/>
</dbReference>
<dbReference type="OrthoDB" id="185618at2759"/>
<dbReference type="InterPro" id="IPR016064">
    <property type="entry name" value="NAD/diacylglycerol_kinase_sf"/>
</dbReference>
<dbReference type="GO" id="GO:0005524">
    <property type="term" value="F:ATP binding"/>
    <property type="evidence" value="ECO:0007669"/>
    <property type="project" value="UniProtKB-KW"/>
</dbReference>
<evidence type="ECO:0000313" key="12">
    <source>
        <dbReference type="EMBL" id="PQQ18702.1"/>
    </source>
</evidence>
<evidence type="ECO:0000256" key="10">
    <source>
        <dbReference type="ARBA" id="ARBA00023027"/>
    </source>
</evidence>
<accession>A0A314ZAJ2</accession>
<dbReference type="Gene3D" id="2.60.200.30">
    <property type="entry name" value="Probable inorganic polyphosphate/atp-NAD kinase, domain 2"/>
    <property type="match status" value="1"/>
</dbReference>
<proteinExistence type="inferred from homology"/>
<gene>
    <name evidence="12" type="ORF">Pyn_30059</name>
</gene>
<dbReference type="Pfam" id="PF01513">
    <property type="entry name" value="NAD_kinase"/>
    <property type="match status" value="1"/>
</dbReference>
<dbReference type="GO" id="GO:0005737">
    <property type="term" value="C:cytoplasm"/>
    <property type="evidence" value="ECO:0007669"/>
    <property type="project" value="UniProtKB-SubCell"/>
</dbReference>
<dbReference type="GO" id="GO:0042736">
    <property type="term" value="F:NADH kinase activity"/>
    <property type="evidence" value="ECO:0007669"/>
    <property type="project" value="UniProtKB-EC"/>
</dbReference>
<keyword evidence="9" id="KW-0521">NADP</keyword>
<evidence type="ECO:0000256" key="8">
    <source>
        <dbReference type="ARBA" id="ARBA00022840"/>
    </source>
</evidence>
<keyword evidence="10" id="KW-0520">NAD</keyword>
<keyword evidence="13" id="KW-1185">Reference proteome</keyword>
<dbReference type="PANTHER" id="PTHR20275">
    <property type="entry name" value="NAD KINASE"/>
    <property type="match status" value="1"/>
</dbReference>
<evidence type="ECO:0000313" key="13">
    <source>
        <dbReference type="Proteomes" id="UP000250321"/>
    </source>
</evidence>
<evidence type="ECO:0000256" key="1">
    <source>
        <dbReference type="ARBA" id="ARBA00004496"/>
    </source>
</evidence>
<dbReference type="FunFam" id="3.40.50.10330:FF:000027">
    <property type="entry name" value="NADH kinase"/>
    <property type="match status" value="1"/>
</dbReference>
<comment type="subunit">
    <text evidence="3">Homodimer.</text>
</comment>
<organism evidence="12 13">
    <name type="scientific">Prunus yedoensis var. nudiflora</name>
    <dbReference type="NCBI Taxonomy" id="2094558"/>
    <lineage>
        <taxon>Eukaryota</taxon>
        <taxon>Viridiplantae</taxon>
        <taxon>Streptophyta</taxon>
        <taxon>Embryophyta</taxon>
        <taxon>Tracheophyta</taxon>
        <taxon>Spermatophyta</taxon>
        <taxon>Magnoliopsida</taxon>
        <taxon>eudicotyledons</taxon>
        <taxon>Gunneridae</taxon>
        <taxon>Pentapetalae</taxon>
        <taxon>rosids</taxon>
        <taxon>fabids</taxon>
        <taxon>Rosales</taxon>
        <taxon>Rosaceae</taxon>
        <taxon>Amygdaloideae</taxon>
        <taxon>Amygdaleae</taxon>
        <taxon>Prunus</taxon>
    </lineage>
</organism>
<keyword evidence="4" id="KW-0963">Cytoplasm</keyword>
<keyword evidence="6" id="KW-0547">Nucleotide-binding</keyword>
<dbReference type="Gene3D" id="3.40.50.10330">
    <property type="entry name" value="Probable inorganic polyphosphate/atp-NAD kinase, domain 1"/>
    <property type="match status" value="1"/>
</dbReference>
<evidence type="ECO:0000256" key="2">
    <source>
        <dbReference type="ARBA" id="ARBA00010995"/>
    </source>
</evidence>
<dbReference type="GO" id="GO:0006741">
    <property type="term" value="P:NADP+ biosynthetic process"/>
    <property type="evidence" value="ECO:0007669"/>
    <property type="project" value="InterPro"/>
</dbReference>
<keyword evidence="5" id="KW-0808">Transferase</keyword>
<protein>
    <recommendedName>
        <fullName evidence="11">NADH kinase</fullName>
        <ecNumber evidence="11">2.7.1.86</ecNumber>
    </recommendedName>
</protein>
<evidence type="ECO:0000256" key="9">
    <source>
        <dbReference type="ARBA" id="ARBA00022857"/>
    </source>
</evidence>
<keyword evidence="8" id="KW-0067">ATP-binding</keyword>
<keyword evidence="7 12" id="KW-0418">Kinase</keyword>
<reference evidence="12 13" key="1">
    <citation type="submission" date="2018-02" db="EMBL/GenBank/DDBJ databases">
        <title>Draft genome of wild Prunus yedoensis var. nudiflora.</title>
        <authorList>
            <person name="Baek S."/>
            <person name="Kim J.-H."/>
            <person name="Choi K."/>
            <person name="Kim G.-B."/>
            <person name="Cho A."/>
            <person name="Jang H."/>
            <person name="Shin C.-H."/>
            <person name="Yu H.-J."/>
            <person name="Mun J.-H."/>
        </authorList>
    </citation>
    <scope>NUCLEOTIDE SEQUENCE [LARGE SCALE GENOMIC DNA]</scope>
    <source>
        <strain evidence="13">cv. Jeju island</strain>
        <tissue evidence="12">Leaf</tissue>
    </source>
</reference>
<evidence type="ECO:0000256" key="6">
    <source>
        <dbReference type="ARBA" id="ARBA00022741"/>
    </source>
</evidence>
<dbReference type="EMBL" id="PJQY01000099">
    <property type="protein sequence ID" value="PQQ18702.1"/>
    <property type="molecule type" value="Genomic_DNA"/>
</dbReference>
<dbReference type="STRING" id="2094558.A0A314ZAJ2"/>
<dbReference type="Proteomes" id="UP000250321">
    <property type="component" value="Unassembled WGS sequence"/>
</dbReference>
<dbReference type="EC" id="2.7.1.86" evidence="11"/>
<dbReference type="InterPro" id="IPR002504">
    <property type="entry name" value="NADK"/>
</dbReference>
<comment type="subcellular location">
    <subcellularLocation>
        <location evidence="1">Cytoplasm</location>
    </subcellularLocation>
</comment>
<comment type="caution">
    <text evidence="12">The sequence shown here is derived from an EMBL/GenBank/DDBJ whole genome shotgun (WGS) entry which is preliminary data.</text>
</comment>
<dbReference type="GO" id="GO:0003951">
    <property type="term" value="F:NAD+ kinase activity"/>
    <property type="evidence" value="ECO:0007669"/>
    <property type="project" value="InterPro"/>
</dbReference>
<evidence type="ECO:0000256" key="3">
    <source>
        <dbReference type="ARBA" id="ARBA00011738"/>
    </source>
</evidence>